<dbReference type="NCBIfam" id="TIGR03830">
    <property type="entry name" value="CxxCG_CxxCG_HTH"/>
    <property type="match status" value="1"/>
</dbReference>
<proteinExistence type="predicted"/>
<evidence type="ECO:0000313" key="3">
    <source>
        <dbReference type="Proteomes" id="UP000696931"/>
    </source>
</evidence>
<gene>
    <name evidence="2" type="ORF">HZA61_13630</name>
</gene>
<accession>A0A933SF03</accession>
<evidence type="ECO:0000313" key="2">
    <source>
        <dbReference type="EMBL" id="MBI5170523.1"/>
    </source>
</evidence>
<dbReference type="InterPro" id="IPR032758">
    <property type="entry name" value="MqsA/HigA-2"/>
</dbReference>
<feature type="domain" description="HTH cro/C1-type" evidence="1">
    <location>
        <begin position="76"/>
        <end position="130"/>
    </location>
</feature>
<organism evidence="2 3">
    <name type="scientific">Eiseniibacteriota bacterium</name>
    <dbReference type="NCBI Taxonomy" id="2212470"/>
    <lineage>
        <taxon>Bacteria</taxon>
        <taxon>Candidatus Eiseniibacteriota</taxon>
    </lineage>
</organism>
<dbReference type="Proteomes" id="UP000696931">
    <property type="component" value="Unassembled WGS sequence"/>
</dbReference>
<evidence type="ECO:0000259" key="1">
    <source>
        <dbReference type="PROSITE" id="PS50943"/>
    </source>
</evidence>
<dbReference type="EMBL" id="JACRIW010000097">
    <property type="protein sequence ID" value="MBI5170523.1"/>
    <property type="molecule type" value="Genomic_DNA"/>
</dbReference>
<protein>
    <submittedName>
        <fullName evidence="2">Type II toxin-antitoxin system MqsA family antitoxin</fullName>
    </submittedName>
</protein>
<dbReference type="InterPro" id="IPR001387">
    <property type="entry name" value="Cro/C1-type_HTH"/>
</dbReference>
<reference evidence="2" key="1">
    <citation type="submission" date="2020-07" db="EMBL/GenBank/DDBJ databases">
        <title>Huge and variable diversity of episymbiotic CPR bacteria and DPANN archaea in groundwater ecosystems.</title>
        <authorList>
            <person name="He C.Y."/>
            <person name="Keren R."/>
            <person name="Whittaker M."/>
            <person name="Farag I.F."/>
            <person name="Doudna J."/>
            <person name="Cate J.H.D."/>
            <person name="Banfield J.F."/>
        </authorList>
    </citation>
    <scope>NUCLEOTIDE SEQUENCE</scope>
    <source>
        <strain evidence="2">NC_groundwater_1813_Pr3_B-0.1um_71_17</strain>
    </source>
</reference>
<dbReference type="Gene3D" id="1.10.260.40">
    <property type="entry name" value="lambda repressor-like DNA-binding domains"/>
    <property type="match status" value="1"/>
</dbReference>
<name>A0A933SF03_UNCEI</name>
<sequence length="151" mass="16624">MIREEACPQCGGRPVREVVVRRESVVGRWKTEYEDRCCACDACGEEYYDVPQLKASLRTAADSVRAKVGLVSPERIRALRARYGLSQAQLERLLGIGSKMVVRWERGGVLPSLAASRLIEVLDDVPVAVFAKLAAKRGVVPKRDGRQEGAA</sequence>
<dbReference type="SMART" id="SM00530">
    <property type="entry name" value="HTH_XRE"/>
    <property type="match status" value="1"/>
</dbReference>
<dbReference type="GO" id="GO:0003677">
    <property type="term" value="F:DNA binding"/>
    <property type="evidence" value="ECO:0007669"/>
    <property type="project" value="InterPro"/>
</dbReference>
<dbReference type="InterPro" id="IPR010982">
    <property type="entry name" value="Lambda_DNA-bd_dom_sf"/>
</dbReference>
<dbReference type="AlphaFoldDB" id="A0A933SF03"/>
<dbReference type="CDD" id="cd00093">
    <property type="entry name" value="HTH_XRE"/>
    <property type="match status" value="1"/>
</dbReference>
<dbReference type="Pfam" id="PF15731">
    <property type="entry name" value="MqsA_antitoxin"/>
    <property type="match status" value="1"/>
</dbReference>
<comment type="caution">
    <text evidence="2">The sequence shown here is derived from an EMBL/GenBank/DDBJ whole genome shotgun (WGS) entry which is preliminary data.</text>
</comment>
<dbReference type="InterPro" id="IPR022452">
    <property type="entry name" value="MqsA"/>
</dbReference>
<dbReference type="PROSITE" id="PS50943">
    <property type="entry name" value="HTH_CROC1"/>
    <property type="match status" value="1"/>
</dbReference>
<dbReference type="SUPFAM" id="SSF47413">
    <property type="entry name" value="lambda repressor-like DNA-binding domains"/>
    <property type="match status" value="1"/>
</dbReference>